<sequence length="292" mass="32946">MAAAFRVVYFPSPLLHLSYSYTHQLLYPSQAHHPNSTSLLSLSTSHLLSQTIHPKRPNFYLFHGASSTQVQPIPHEFTPEQQQESEMVQDDDVSNTRFLAQNVPWSCTADDLRPLFEQYGTVVDIELSMYDKTRNRGLAFVTMASHEEALAAVTNLESYEFEGRVLKLNWAKPKKIKPSSPPTPKPMPIHNLFVANLPFQARAKDLKDFFNPDNGNVVSAEIIFHDNPRRSAGYGFVSFNTKEEAESALLAFQGKEFMGRPIRVARSRRFLRQGTKADIQSSNAKSESNSAD</sequence>
<gene>
    <name evidence="4" type="ORF">Adt_23426</name>
</gene>
<dbReference type="Proteomes" id="UP001604336">
    <property type="component" value="Unassembled WGS sequence"/>
</dbReference>
<dbReference type="InterPro" id="IPR000504">
    <property type="entry name" value="RRM_dom"/>
</dbReference>
<evidence type="ECO:0000256" key="1">
    <source>
        <dbReference type="ARBA" id="ARBA00022884"/>
    </source>
</evidence>
<dbReference type="PANTHER" id="PTHR48025:SF17">
    <property type="entry name" value="28 KDA RIBONUCLEOPROTEIN, CHLOROPLASTIC"/>
    <property type="match status" value="1"/>
</dbReference>
<organism evidence="4 5">
    <name type="scientific">Abeliophyllum distichum</name>
    <dbReference type="NCBI Taxonomy" id="126358"/>
    <lineage>
        <taxon>Eukaryota</taxon>
        <taxon>Viridiplantae</taxon>
        <taxon>Streptophyta</taxon>
        <taxon>Embryophyta</taxon>
        <taxon>Tracheophyta</taxon>
        <taxon>Spermatophyta</taxon>
        <taxon>Magnoliopsida</taxon>
        <taxon>eudicotyledons</taxon>
        <taxon>Gunneridae</taxon>
        <taxon>Pentapetalae</taxon>
        <taxon>asterids</taxon>
        <taxon>lamiids</taxon>
        <taxon>Lamiales</taxon>
        <taxon>Oleaceae</taxon>
        <taxon>Forsythieae</taxon>
        <taxon>Abeliophyllum</taxon>
    </lineage>
</organism>
<feature type="domain" description="RRM" evidence="3">
    <location>
        <begin position="96"/>
        <end position="173"/>
    </location>
</feature>
<feature type="domain" description="RRM" evidence="3">
    <location>
        <begin position="190"/>
        <end position="269"/>
    </location>
</feature>
<dbReference type="Pfam" id="PF00076">
    <property type="entry name" value="RRM_1"/>
    <property type="match status" value="2"/>
</dbReference>
<evidence type="ECO:0000256" key="2">
    <source>
        <dbReference type="PROSITE-ProRule" id="PRU00176"/>
    </source>
</evidence>
<name>A0ABD1SB34_9LAMI</name>
<evidence type="ECO:0000313" key="4">
    <source>
        <dbReference type="EMBL" id="KAL2497876.1"/>
    </source>
</evidence>
<reference evidence="5" key="1">
    <citation type="submission" date="2024-07" db="EMBL/GenBank/DDBJ databases">
        <title>Two chromosome-level genome assemblies of Korean endemic species Abeliophyllum distichum and Forsythia ovata (Oleaceae).</title>
        <authorList>
            <person name="Jang H."/>
        </authorList>
    </citation>
    <scope>NUCLEOTIDE SEQUENCE [LARGE SCALE GENOMIC DNA]</scope>
</reference>
<evidence type="ECO:0000313" key="5">
    <source>
        <dbReference type="Proteomes" id="UP001604336"/>
    </source>
</evidence>
<dbReference type="InterPro" id="IPR012677">
    <property type="entry name" value="Nucleotide-bd_a/b_plait_sf"/>
</dbReference>
<dbReference type="PROSITE" id="PS50102">
    <property type="entry name" value="RRM"/>
    <property type="match status" value="2"/>
</dbReference>
<evidence type="ECO:0000259" key="3">
    <source>
        <dbReference type="PROSITE" id="PS50102"/>
    </source>
</evidence>
<dbReference type="GO" id="GO:0003723">
    <property type="term" value="F:RNA binding"/>
    <property type="evidence" value="ECO:0007669"/>
    <property type="project" value="UniProtKB-UniRule"/>
</dbReference>
<dbReference type="AlphaFoldDB" id="A0ABD1SB34"/>
<proteinExistence type="predicted"/>
<dbReference type="EMBL" id="JBFOLK010000007">
    <property type="protein sequence ID" value="KAL2497876.1"/>
    <property type="molecule type" value="Genomic_DNA"/>
</dbReference>
<dbReference type="SUPFAM" id="SSF54928">
    <property type="entry name" value="RNA-binding domain, RBD"/>
    <property type="match status" value="1"/>
</dbReference>
<dbReference type="SMART" id="SM00360">
    <property type="entry name" value="RRM"/>
    <property type="match status" value="2"/>
</dbReference>
<dbReference type="PANTHER" id="PTHR48025">
    <property type="entry name" value="OS02G0815200 PROTEIN"/>
    <property type="match status" value="1"/>
</dbReference>
<protein>
    <submittedName>
        <fullName evidence="4">RNA-binding (RRM/RBD/RNP motif) family protein</fullName>
    </submittedName>
</protein>
<dbReference type="InterPro" id="IPR035979">
    <property type="entry name" value="RBD_domain_sf"/>
</dbReference>
<comment type="caution">
    <text evidence="4">The sequence shown here is derived from an EMBL/GenBank/DDBJ whole genome shotgun (WGS) entry which is preliminary data.</text>
</comment>
<keyword evidence="1 2" id="KW-0694">RNA-binding</keyword>
<dbReference type="InterPro" id="IPR050502">
    <property type="entry name" value="Euk_RNA-bind_prot"/>
</dbReference>
<dbReference type="Gene3D" id="3.30.70.330">
    <property type="match status" value="2"/>
</dbReference>
<keyword evidence="5" id="KW-1185">Reference proteome</keyword>
<accession>A0ABD1SB34</accession>